<proteinExistence type="predicted"/>
<dbReference type="EMBL" id="REGN01013855">
    <property type="protein sequence ID" value="RMZ93392.1"/>
    <property type="molecule type" value="Genomic_DNA"/>
</dbReference>
<dbReference type="GO" id="GO:0030246">
    <property type="term" value="F:carbohydrate binding"/>
    <property type="evidence" value="ECO:0007669"/>
    <property type="project" value="InterPro"/>
</dbReference>
<evidence type="ECO:0000256" key="1">
    <source>
        <dbReference type="SAM" id="Coils"/>
    </source>
</evidence>
<sequence length="339" mass="38407">ALPLTEAIGLLSTYCIDFVEDLKADVIKKEASKILKIQKFRNVSQIVIDEKGLESLKESGKVNWGGGGGGNFMKIFSIRATANKVSESSSEWFKSNKSLTDQLNELNRYVNDEVEWQFEGDKIVPKSISVAKLARGQFSGTMTFNRVRKQFYEAPFIRKFTLYISSATEEKSEIEIMKNCIQGYREQLEALGSESVEKDNQLSLIVSNAEARLAKLEQRVLYIDYLLNDSSENVQRAINNLNEALAAQRYEIVSGTWVISIKVHGYPTISRVGVFNKNFKKVPKIFYTIKALHVGNNVAALYKMTNERITTTQFTCDINFFGVFHALELEIEWIAYGLV</sequence>
<dbReference type="SUPFAM" id="SSF141086">
    <property type="entry name" value="Agglutinin HPA-like"/>
    <property type="match status" value="1"/>
</dbReference>
<comment type="caution">
    <text evidence="3">The sequence shown here is derived from an EMBL/GenBank/DDBJ whole genome shotgun (WGS) entry which is preliminary data.</text>
</comment>
<feature type="domain" description="H-type lectin" evidence="2">
    <location>
        <begin position="275"/>
        <end position="336"/>
    </location>
</feature>
<dbReference type="AlphaFoldDB" id="A0A3M7P2U0"/>
<feature type="non-terminal residue" evidence="3">
    <location>
        <position position="1"/>
    </location>
</feature>
<name>A0A3M7P2U0_BRAPC</name>
<feature type="coiled-coil region" evidence="1">
    <location>
        <begin position="199"/>
        <end position="251"/>
    </location>
</feature>
<keyword evidence="4" id="KW-1185">Reference proteome</keyword>
<gene>
    <name evidence="3" type="ORF">BpHYR1_010663</name>
</gene>
<reference evidence="3 4" key="1">
    <citation type="journal article" date="2018" name="Sci. Rep.">
        <title>Genomic signatures of local adaptation to the degree of environmental predictability in rotifers.</title>
        <authorList>
            <person name="Franch-Gras L."/>
            <person name="Hahn C."/>
            <person name="Garcia-Roger E.M."/>
            <person name="Carmona M.J."/>
            <person name="Serra M."/>
            <person name="Gomez A."/>
        </authorList>
    </citation>
    <scope>NUCLEOTIDE SEQUENCE [LARGE SCALE GENOMIC DNA]</scope>
    <source>
        <strain evidence="3">HYR1</strain>
    </source>
</reference>
<evidence type="ECO:0000313" key="3">
    <source>
        <dbReference type="EMBL" id="RMZ93392.1"/>
    </source>
</evidence>
<dbReference type="Gene3D" id="2.60.40.2080">
    <property type="match status" value="1"/>
</dbReference>
<evidence type="ECO:0000259" key="2">
    <source>
        <dbReference type="Pfam" id="PF09458"/>
    </source>
</evidence>
<dbReference type="Pfam" id="PF09458">
    <property type="entry name" value="H_lectin"/>
    <property type="match status" value="1"/>
</dbReference>
<keyword evidence="1" id="KW-0175">Coiled coil</keyword>
<dbReference type="InterPro" id="IPR019019">
    <property type="entry name" value="H-type_lectin_domain"/>
</dbReference>
<organism evidence="3 4">
    <name type="scientific">Brachionus plicatilis</name>
    <name type="common">Marine rotifer</name>
    <name type="synonym">Brachionus muelleri</name>
    <dbReference type="NCBI Taxonomy" id="10195"/>
    <lineage>
        <taxon>Eukaryota</taxon>
        <taxon>Metazoa</taxon>
        <taxon>Spiralia</taxon>
        <taxon>Gnathifera</taxon>
        <taxon>Rotifera</taxon>
        <taxon>Eurotatoria</taxon>
        <taxon>Monogononta</taxon>
        <taxon>Pseudotrocha</taxon>
        <taxon>Ploima</taxon>
        <taxon>Brachionidae</taxon>
        <taxon>Brachionus</taxon>
    </lineage>
</organism>
<dbReference type="InterPro" id="IPR037221">
    <property type="entry name" value="H-type_lectin_dom_sf"/>
</dbReference>
<dbReference type="Proteomes" id="UP000276133">
    <property type="component" value="Unassembled WGS sequence"/>
</dbReference>
<protein>
    <recommendedName>
        <fullName evidence="2">H-type lectin domain-containing protein</fullName>
    </recommendedName>
</protein>
<evidence type="ECO:0000313" key="4">
    <source>
        <dbReference type="Proteomes" id="UP000276133"/>
    </source>
</evidence>
<dbReference type="GO" id="GO:0007155">
    <property type="term" value="P:cell adhesion"/>
    <property type="evidence" value="ECO:0007669"/>
    <property type="project" value="InterPro"/>
</dbReference>
<accession>A0A3M7P2U0</accession>